<dbReference type="Proteomes" id="UP000193380">
    <property type="component" value="Unassembled WGS sequence"/>
</dbReference>
<reference evidence="2" key="1">
    <citation type="journal article" date="2014" name="Nat. Commun.">
        <title>The rainbow trout genome provides novel insights into evolution after whole-genome duplication in vertebrates.</title>
        <authorList>
            <person name="Berthelot C."/>
            <person name="Brunet F."/>
            <person name="Chalopin D."/>
            <person name="Juanchich A."/>
            <person name="Bernard M."/>
            <person name="Noel B."/>
            <person name="Bento P."/>
            <person name="Da Silva C."/>
            <person name="Labadie K."/>
            <person name="Alberti A."/>
            <person name="Aury J.M."/>
            <person name="Louis A."/>
            <person name="Dehais P."/>
            <person name="Bardou P."/>
            <person name="Montfort J."/>
            <person name="Klopp C."/>
            <person name="Cabau C."/>
            <person name="Gaspin C."/>
            <person name="Thorgaard G.H."/>
            <person name="Boussaha M."/>
            <person name="Quillet E."/>
            <person name="Guyomard R."/>
            <person name="Galiana D."/>
            <person name="Bobe J."/>
            <person name="Volff J.N."/>
            <person name="Genet C."/>
            <person name="Wincker P."/>
            <person name="Jaillon O."/>
            <person name="Roest Crollius H."/>
            <person name="Guiguen Y."/>
        </authorList>
    </citation>
    <scope>NUCLEOTIDE SEQUENCE [LARGE SCALE GENOMIC DNA]</scope>
</reference>
<dbReference type="PANTHER" id="PTHR12975:SF6">
    <property type="entry name" value="TRAFFICKING PROTEIN PARTICLE COMPLEX SUBUNIT 8"/>
    <property type="match status" value="1"/>
</dbReference>
<dbReference type="STRING" id="8022.A0A060W892"/>
<protein>
    <recommendedName>
        <fullName evidence="1">TPPC8 third Ig-like domain-containing protein</fullName>
    </recommendedName>
</protein>
<dbReference type="EMBL" id="FR904382">
    <property type="protein sequence ID" value="CDQ61479.1"/>
    <property type="molecule type" value="Genomic_DNA"/>
</dbReference>
<dbReference type="PANTHER" id="PTHR12975">
    <property type="entry name" value="TRANSPORT PROTEIN TRAPP"/>
    <property type="match status" value="1"/>
</dbReference>
<gene>
    <name evidence="2" type="ORF">GSONMT00065303001</name>
</gene>
<evidence type="ECO:0000313" key="3">
    <source>
        <dbReference type="Proteomes" id="UP000193380"/>
    </source>
</evidence>
<accession>A0A060W892</accession>
<name>A0A060W892_ONCMY</name>
<dbReference type="InterPro" id="IPR024420">
    <property type="entry name" value="TRAPP_III_complex_Trs85"/>
</dbReference>
<proteinExistence type="predicted"/>
<sequence>MQSITVPSVWSPNPHIQPTTVTSTVRMLFKSVCYSSEGEGLSFHPLVVIPDCKLTSRERGKLCFRATRCKPLQVTLKAAEKYTFADLSLGNELIITSTTPCADFFFRRCQPLESLRPPVAMETQGRHSRSQGVGHGGGDKDIAGVVRKCNEVDLDIIILWKAFVVEDNKQVILEGQLHVALQTIDKEACSLTQKEVNACNNCKHSNHHFVLTV</sequence>
<organism evidence="2 3">
    <name type="scientific">Oncorhynchus mykiss</name>
    <name type="common">Rainbow trout</name>
    <name type="synonym">Salmo gairdneri</name>
    <dbReference type="NCBI Taxonomy" id="8022"/>
    <lineage>
        <taxon>Eukaryota</taxon>
        <taxon>Metazoa</taxon>
        <taxon>Chordata</taxon>
        <taxon>Craniata</taxon>
        <taxon>Vertebrata</taxon>
        <taxon>Euteleostomi</taxon>
        <taxon>Actinopterygii</taxon>
        <taxon>Neopterygii</taxon>
        <taxon>Teleostei</taxon>
        <taxon>Protacanthopterygii</taxon>
        <taxon>Salmoniformes</taxon>
        <taxon>Salmonidae</taxon>
        <taxon>Salmoninae</taxon>
        <taxon>Oncorhynchus</taxon>
    </lineage>
</organism>
<dbReference type="PaxDb" id="8022-A0A060W892"/>
<reference evidence="2" key="2">
    <citation type="submission" date="2014-03" db="EMBL/GenBank/DDBJ databases">
        <authorList>
            <person name="Genoscope - CEA"/>
        </authorList>
    </citation>
    <scope>NUCLEOTIDE SEQUENCE</scope>
</reference>
<dbReference type="GO" id="GO:1990072">
    <property type="term" value="C:TRAPPIII protein complex"/>
    <property type="evidence" value="ECO:0007669"/>
    <property type="project" value="TreeGrafter"/>
</dbReference>
<dbReference type="Pfam" id="PF24546">
    <property type="entry name" value="Ig_TPPC8_3rd"/>
    <property type="match status" value="1"/>
</dbReference>
<feature type="domain" description="TPPC8 third Ig-like" evidence="1">
    <location>
        <begin position="49"/>
        <end position="179"/>
    </location>
</feature>
<dbReference type="AlphaFoldDB" id="A0A060W892"/>
<dbReference type="InterPro" id="IPR058540">
    <property type="entry name" value="Ig_TPPC8_3rd"/>
</dbReference>
<evidence type="ECO:0000313" key="2">
    <source>
        <dbReference type="EMBL" id="CDQ61479.1"/>
    </source>
</evidence>
<evidence type="ECO:0000259" key="1">
    <source>
        <dbReference type="Pfam" id="PF24546"/>
    </source>
</evidence>